<feature type="domain" description="Kazal-like" evidence="2">
    <location>
        <begin position="26"/>
        <end position="71"/>
    </location>
</feature>
<accession>A0A1Q3EUP7</accession>
<dbReference type="CDD" id="cd00104">
    <property type="entry name" value="KAZAL_FS"/>
    <property type="match status" value="1"/>
</dbReference>
<proteinExistence type="predicted"/>
<reference evidence="3" key="1">
    <citation type="submission" date="2017-01" db="EMBL/GenBank/DDBJ databases">
        <title>A deep insight into the sialotranscriptome of adult male and female Cluex tarsalis mosquitoes.</title>
        <authorList>
            <person name="Ribeiro J.M."/>
            <person name="Moreira F."/>
            <person name="Bernard K.A."/>
            <person name="Calvo E."/>
        </authorList>
    </citation>
    <scope>NUCLEOTIDE SEQUENCE</scope>
    <source>
        <strain evidence="3">Kern County</strain>
        <tissue evidence="3">Salivary glands</tissue>
    </source>
</reference>
<dbReference type="Pfam" id="PF07648">
    <property type="entry name" value="Kazal_2"/>
    <property type="match status" value="1"/>
</dbReference>
<dbReference type="AlphaFoldDB" id="A0A1Q3EUP7"/>
<evidence type="ECO:0000259" key="2">
    <source>
        <dbReference type="PROSITE" id="PS51465"/>
    </source>
</evidence>
<feature type="signal peptide" evidence="1">
    <location>
        <begin position="1"/>
        <end position="24"/>
    </location>
</feature>
<dbReference type="InterPro" id="IPR002350">
    <property type="entry name" value="Kazal_dom"/>
</dbReference>
<evidence type="ECO:0000256" key="1">
    <source>
        <dbReference type="SAM" id="SignalP"/>
    </source>
</evidence>
<evidence type="ECO:0000313" key="3">
    <source>
        <dbReference type="EMBL" id="JAV19040.1"/>
    </source>
</evidence>
<dbReference type="PROSITE" id="PS51465">
    <property type="entry name" value="KAZAL_2"/>
    <property type="match status" value="1"/>
</dbReference>
<feature type="chain" id="PRO_5012320650" evidence="1">
    <location>
        <begin position="25"/>
        <end position="72"/>
    </location>
</feature>
<sequence length="72" mass="7887">MAITSNFIVFLLVGLFTIMIQTSATDDFNPICLTCKYRDEPVCGTNGVTYGNECAMRCLGVELAHVGRCQYG</sequence>
<dbReference type="Gene3D" id="3.30.60.30">
    <property type="match status" value="1"/>
</dbReference>
<dbReference type="SUPFAM" id="SSF100895">
    <property type="entry name" value="Kazal-type serine protease inhibitors"/>
    <property type="match status" value="1"/>
</dbReference>
<dbReference type="EMBL" id="GFDL01016005">
    <property type="protein sequence ID" value="JAV19040.1"/>
    <property type="molecule type" value="Transcribed_RNA"/>
</dbReference>
<dbReference type="InterPro" id="IPR036058">
    <property type="entry name" value="Kazal_dom_sf"/>
</dbReference>
<name>A0A1Q3EUP7_CULTA</name>
<dbReference type="SMART" id="SM00280">
    <property type="entry name" value="KAZAL"/>
    <property type="match status" value="1"/>
</dbReference>
<organism evidence="3">
    <name type="scientific">Culex tarsalis</name>
    <name type="common">Encephalitis mosquito</name>
    <dbReference type="NCBI Taxonomy" id="7177"/>
    <lineage>
        <taxon>Eukaryota</taxon>
        <taxon>Metazoa</taxon>
        <taxon>Ecdysozoa</taxon>
        <taxon>Arthropoda</taxon>
        <taxon>Hexapoda</taxon>
        <taxon>Insecta</taxon>
        <taxon>Pterygota</taxon>
        <taxon>Neoptera</taxon>
        <taxon>Endopterygota</taxon>
        <taxon>Diptera</taxon>
        <taxon>Nematocera</taxon>
        <taxon>Culicoidea</taxon>
        <taxon>Culicidae</taxon>
        <taxon>Culicinae</taxon>
        <taxon>Culicini</taxon>
        <taxon>Culex</taxon>
        <taxon>Culex</taxon>
    </lineage>
</organism>
<keyword evidence="1" id="KW-0732">Signal</keyword>
<protein>
    <submittedName>
        <fullName evidence="3">Putative kazal type serine protease inhibitor</fullName>
    </submittedName>
</protein>
<dbReference type="PROSITE" id="PS00282">
    <property type="entry name" value="KAZAL_1"/>
    <property type="match status" value="1"/>
</dbReference>